<evidence type="ECO:0000313" key="1">
    <source>
        <dbReference type="EMBL" id="KAI1701600.1"/>
    </source>
</evidence>
<comment type="caution">
    <text evidence="1">The sequence shown here is derived from an EMBL/GenBank/DDBJ whole genome shotgun (WGS) entry which is preliminary data.</text>
</comment>
<gene>
    <name evidence="1" type="ORF">DdX_16015</name>
</gene>
<accession>A0AAD4MTV5</accession>
<organism evidence="1 2">
    <name type="scientific">Ditylenchus destructor</name>
    <dbReference type="NCBI Taxonomy" id="166010"/>
    <lineage>
        <taxon>Eukaryota</taxon>
        <taxon>Metazoa</taxon>
        <taxon>Ecdysozoa</taxon>
        <taxon>Nematoda</taxon>
        <taxon>Chromadorea</taxon>
        <taxon>Rhabditida</taxon>
        <taxon>Tylenchina</taxon>
        <taxon>Tylenchomorpha</taxon>
        <taxon>Sphaerularioidea</taxon>
        <taxon>Anguinidae</taxon>
        <taxon>Anguininae</taxon>
        <taxon>Ditylenchus</taxon>
    </lineage>
</organism>
<sequence length="191" mass="22425">MFLKNLWRYYQTANKKFDWNSLATKFGIGEDELRKIYATIQQKSNDPALASIPSNIYDKKRFPFPGKDENIWIDIFPNVGKEIGMEFIGNKVWNWRGRVEKIYTTIQEKSNDPTLASIPSNIYDKKRFPLPGKDEDNWIDVRIGADFPTRKNAILADNPDYQWIAFSEIKKFKCDTKPFRQSTIPISHHAW</sequence>
<dbReference type="AlphaFoldDB" id="A0AAD4MTV5"/>
<evidence type="ECO:0000313" key="2">
    <source>
        <dbReference type="Proteomes" id="UP001201812"/>
    </source>
</evidence>
<dbReference type="EMBL" id="JAKKPZ010000115">
    <property type="protein sequence ID" value="KAI1701600.1"/>
    <property type="molecule type" value="Genomic_DNA"/>
</dbReference>
<protein>
    <submittedName>
        <fullName evidence="1">Uncharacterized protein</fullName>
    </submittedName>
</protein>
<dbReference type="Proteomes" id="UP001201812">
    <property type="component" value="Unassembled WGS sequence"/>
</dbReference>
<name>A0AAD4MTV5_9BILA</name>
<proteinExistence type="predicted"/>
<reference evidence="1" key="1">
    <citation type="submission" date="2022-01" db="EMBL/GenBank/DDBJ databases">
        <title>Genome Sequence Resource for Two Populations of Ditylenchus destructor, the Migratory Endoparasitic Phytonematode.</title>
        <authorList>
            <person name="Zhang H."/>
            <person name="Lin R."/>
            <person name="Xie B."/>
        </authorList>
    </citation>
    <scope>NUCLEOTIDE SEQUENCE</scope>
    <source>
        <strain evidence="1">BazhouSP</strain>
    </source>
</reference>
<keyword evidence="2" id="KW-1185">Reference proteome</keyword>